<accession>A0A5J9SKM2</accession>
<dbReference type="Proteomes" id="UP000324897">
    <property type="component" value="Unassembled WGS sequence"/>
</dbReference>
<organism evidence="1 2">
    <name type="scientific">Eragrostis curvula</name>
    <name type="common">weeping love grass</name>
    <dbReference type="NCBI Taxonomy" id="38414"/>
    <lineage>
        <taxon>Eukaryota</taxon>
        <taxon>Viridiplantae</taxon>
        <taxon>Streptophyta</taxon>
        <taxon>Embryophyta</taxon>
        <taxon>Tracheophyta</taxon>
        <taxon>Spermatophyta</taxon>
        <taxon>Magnoliopsida</taxon>
        <taxon>Liliopsida</taxon>
        <taxon>Poales</taxon>
        <taxon>Poaceae</taxon>
        <taxon>PACMAD clade</taxon>
        <taxon>Chloridoideae</taxon>
        <taxon>Eragrostideae</taxon>
        <taxon>Eragrostidinae</taxon>
        <taxon>Eragrostis</taxon>
    </lineage>
</organism>
<protein>
    <submittedName>
        <fullName evidence="1">Uncharacterized protein</fullName>
    </submittedName>
</protein>
<proteinExistence type="predicted"/>
<evidence type="ECO:0000313" key="2">
    <source>
        <dbReference type="Proteomes" id="UP000324897"/>
    </source>
</evidence>
<keyword evidence="2" id="KW-1185">Reference proteome</keyword>
<comment type="caution">
    <text evidence="1">The sequence shown here is derived from an EMBL/GenBank/DDBJ whole genome shotgun (WGS) entry which is preliminary data.</text>
</comment>
<name>A0A5J9SKM2_9POAL</name>
<gene>
    <name evidence="1" type="ORF">EJB05_55086</name>
</gene>
<evidence type="ECO:0000313" key="1">
    <source>
        <dbReference type="EMBL" id="TVT99548.1"/>
    </source>
</evidence>
<reference evidence="1 2" key="1">
    <citation type="journal article" date="2019" name="Sci. Rep.">
        <title>A high-quality genome of Eragrostis curvula grass provides insights into Poaceae evolution and supports new strategies to enhance forage quality.</title>
        <authorList>
            <person name="Carballo J."/>
            <person name="Santos B.A.C.M."/>
            <person name="Zappacosta D."/>
            <person name="Garbus I."/>
            <person name="Selva J.P."/>
            <person name="Gallo C.A."/>
            <person name="Diaz A."/>
            <person name="Albertini E."/>
            <person name="Caccamo M."/>
            <person name="Echenique V."/>
        </authorList>
    </citation>
    <scope>NUCLEOTIDE SEQUENCE [LARGE SCALE GENOMIC DNA]</scope>
    <source>
        <strain evidence="2">cv. Victoria</strain>
        <tissue evidence="1">Leaf</tissue>
    </source>
</reference>
<dbReference type="Gramene" id="TVT99548">
    <property type="protein sequence ID" value="TVT99548"/>
    <property type="gene ID" value="EJB05_55086"/>
</dbReference>
<dbReference type="AlphaFoldDB" id="A0A5J9SKM2"/>
<sequence length="187" mass="21306">MLRAPASQNNLRENLLKLASERSNIEKEINRLEPGKVKNPSEEKDVVKITYYVHIRLEFTARESLVLISVSLALKSWWRPSVTFSITGAITEIWPMYALIQGEPYRLGYSKALRRPYGTWMLCLMKQDGFPTSARSDTNPLPLWNFGSVDGRKGAIALYYKVQSNPSSIHLLVVSLDQLRVKFSFLG</sequence>
<dbReference type="EMBL" id="RWGY01000706">
    <property type="protein sequence ID" value="TVT99548.1"/>
    <property type="molecule type" value="Genomic_DNA"/>
</dbReference>
<feature type="non-terminal residue" evidence="1">
    <location>
        <position position="1"/>
    </location>
</feature>